<dbReference type="NCBIfam" id="TIGR02459">
    <property type="entry name" value="CbtB"/>
    <property type="match status" value="1"/>
</dbReference>
<keyword evidence="1" id="KW-0472">Membrane</keyword>
<dbReference type="InterPro" id="IPR012667">
    <property type="entry name" value="CbtB_put"/>
</dbReference>
<dbReference type="Proteomes" id="UP001597294">
    <property type="component" value="Unassembled WGS sequence"/>
</dbReference>
<proteinExistence type="predicted"/>
<gene>
    <name evidence="2" type="ORF">ACFSKO_18765</name>
</gene>
<feature type="transmembrane region" description="Helical" evidence="1">
    <location>
        <begin position="20"/>
        <end position="40"/>
    </location>
</feature>
<organism evidence="2 3">
    <name type="scientific">Kiloniella antarctica</name>
    <dbReference type="NCBI Taxonomy" id="1550907"/>
    <lineage>
        <taxon>Bacteria</taxon>
        <taxon>Pseudomonadati</taxon>
        <taxon>Pseudomonadota</taxon>
        <taxon>Alphaproteobacteria</taxon>
        <taxon>Rhodospirillales</taxon>
        <taxon>Kiloniellaceae</taxon>
        <taxon>Kiloniella</taxon>
    </lineage>
</organism>
<accession>A0ABW5BS41</accession>
<keyword evidence="3" id="KW-1185">Reference proteome</keyword>
<keyword evidence="1" id="KW-0812">Transmembrane</keyword>
<dbReference type="Pfam" id="PF09489">
    <property type="entry name" value="CbtB"/>
    <property type="match status" value="1"/>
</dbReference>
<dbReference type="EMBL" id="JBHUII010000013">
    <property type="protein sequence ID" value="MFD2207663.1"/>
    <property type="molecule type" value="Genomic_DNA"/>
</dbReference>
<evidence type="ECO:0000256" key="1">
    <source>
        <dbReference type="SAM" id="Phobius"/>
    </source>
</evidence>
<protein>
    <submittedName>
        <fullName evidence="2">CbtB domain-containing protein</fullName>
    </submittedName>
</protein>
<name>A0ABW5BS41_9PROT</name>
<evidence type="ECO:0000313" key="3">
    <source>
        <dbReference type="Proteomes" id="UP001597294"/>
    </source>
</evidence>
<reference evidence="3" key="1">
    <citation type="journal article" date="2019" name="Int. J. Syst. Evol. Microbiol.">
        <title>The Global Catalogue of Microorganisms (GCM) 10K type strain sequencing project: providing services to taxonomists for standard genome sequencing and annotation.</title>
        <authorList>
            <consortium name="The Broad Institute Genomics Platform"/>
            <consortium name="The Broad Institute Genome Sequencing Center for Infectious Disease"/>
            <person name="Wu L."/>
            <person name="Ma J."/>
        </authorList>
    </citation>
    <scope>NUCLEOTIDE SEQUENCE [LARGE SCALE GENOMIC DNA]</scope>
    <source>
        <strain evidence="3">CGMCC 4.7192</strain>
    </source>
</reference>
<dbReference type="RefSeq" id="WP_380254536.1">
    <property type="nucleotide sequence ID" value="NZ_JBHUII010000013.1"/>
</dbReference>
<comment type="caution">
    <text evidence="2">The sequence shown here is derived from an EMBL/GenBank/DDBJ whole genome shotgun (WGS) entry which is preliminary data.</text>
</comment>
<keyword evidence="1" id="KW-1133">Transmembrane helix</keyword>
<evidence type="ECO:0000313" key="2">
    <source>
        <dbReference type="EMBL" id="MFD2207663.1"/>
    </source>
</evidence>
<sequence length="61" mass="6464">MNLSINSASSVVSQSRTNAVMAAAVAMMFGIFMVYGVGFAQSASLHNAAHDTRHSYAFPCH</sequence>